<dbReference type="EMBL" id="JBHTEY010000004">
    <property type="protein sequence ID" value="MFC7617912.1"/>
    <property type="molecule type" value="Genomic_DNA"/>
</dbReference>
<evidence type="ECO:0000313" key="1">
    <source>
        <dbReference type="EMBL" id="MFC7617912.1"/>
    </source>
</evidence>
<comment type="caution">
    <text evidence="1">The sequence shown here is derived from an EMBL/GenBank/DDBJ whole genome shotgun (WGS) entry which is preliminary data.</text>
</comment>
<name>A0ABW2TYD9_9PSEU</name>
<reference evidence="2" key="1">
    <citation type="journal article" date="2019" name="Int. J. Syst. Evol. Microbiol.">
        <title>The Global Catalogue of Microorganisms (GCM) 10K type strain sequencing project: providing services to taxonomists for standard genome sequencing and annotation.</title>
        <authorList>
            <consortium name="The Broad Institute Genomics Platform"/>
            <consortium name="The Broad Institute Genome Sequencing Center for Infectious Disease"/>
            <person name="Wu L."/>
            <person name="Ma J."/>
        </authorList>
    </citation>
    <scope>NUCLEOTIDE SEQUENCE [LARGE SCALE GENOMIC DNA]</scope>
    <source>
        <strain evidence="2">JCM 17695</strain>
    </source>
</reference>
<evidence type="ECO:0000313" key="2">
    <source>
        <dbReference type="Proteomes" id="UP001596512"/>
    </source>
</evidence>
<gene>
    <name evidence="1" type="ORF">ACFQV2_35395</name>
</gene>
<sequence>MQAAAAPAADLAAAGGCVQLWNPYKKKIGKSWYVEVGGRLHNCGATYLVVELQQKRWWGWDGRGSKTITVKGDANPRAKCRDFKTTTWRLHAFWYKRLPNGKIERLGQWLSKKPFVTKC</sequence>
<organism evidence="1 2">
    <name type="scientific">Actinokineospora soli</name>
    <dbReference type="NCBI Taxonomy" id="1048753"/>
    <lineage>
        <taxon>Bacteria</taxon>
        <taxon>Bacillati</taxon>
        <taxon>Actinomycetota</taxon>
        <taxon>Actinomycetes</taxon>
        <taxon>Pseudonocardiales</taxon>
        <taxon>Pseudonocardiaceae</taxon>
        <taxon>Actinokineospora</taxon>
    </lineage>
</organism>
<proteinExistence type="predicted"/>
<protein>
    <submittedName>
        <fullName evidence="1">Uncharacterized protein</fullName>
    </submittedName>
</protein>
<dbReference type="Proteomes" id="UP001596512">
    <property type="component" value="Unassembled WGS sequence"/>
</dbReference>
<accession>A0ABW2TYD9</accession>
<keyword evidence="2" id="KW-1185">Reference proteome</keyword>